<dbReference type="BioCyc" id="LACI272621:G1G49-176-MONOMER"/>
<gene>
    <name evidence="2" type="ordered locus">LBA0183</name>
</gene>
<evidence type="ECO:0000313" key="2">
    <source>
        <dbReference type="EMBL" id="AAV42079.1"/>
    </source>
</evidence>
<dbReference type="KEGG" id="lac:LBA0183"/>
<protein>
    <submittedName>
        <fullName evidence="2">DNA polymerase</fullName>
        <ecNumber evidence="2">2.7.7.7</ecNumber>
    </submittedName>
</protein>
<dbReference type="GO" id="GO:0003887">
    <property type="term" value="F:DNA-directed DNA polymerase activity"/>
    <property type="evidence" value="ECO:0007669"/>
    <property type="project" value="UniProtKB-EC"/>
</dbReference>
<dbReference type="RefSeq" id="WP_003548799.1">
    <property type="nucleotide sequence ID" value="NC_006814.3"/>
</dbReference>
<dbReference type="OrthoDB" id="2327156at2"/>
<keyword evidence="3" id="KW-1185">Reference proteome</keyword>
<dbReference type="EC" id="2.7.7.7" evidence="2"/>
<dbReference type="AlphaFoldDB" id="Q5FMJ5"/>
<dbReference type="EMBL" id="CP000033">
    <property type="protein sequence ID" value="AAV42079.1"/>
    <property type="molecule type" value="Genomic_DNA"/>
</dbReference>
<sequence>MKLKKAIIGISFAAVFLLSGCSSQQKKADPVLNKDQVVQKARKSFKSGQVIQSVTLATDTSSQSAIANTTFGGESTVYHITNQTTSKGKTSSSEEWVNLNNVYINGRDTWYKADLEKLTGHSYAELTDAIMNNHFILNPSDKLVKAYKMKRNKQTYTLNAKITDKALMKKAASPIFNTVAQSANQAKTFKQIQKYGKYKDMTVKAVVKNNRLSTFNIFVNMKLGKLMTVKVGQSYGNFGSHDFLKVPTSATNAKPLPATNNKKK</sequence>
<dbReference type="STRING" id="272621.LBA0183"/>
<dbReference type="Proteomes" id="UP000006381">
    <property type="component" value="Chromosome"/>
</dbReference>
<organism evidence="3">
    <name type="scientific">Lactobacillus acidophilus (strain ATCC 700396 / NCK56 / N2 / NCFM)</name>
    <dbReference type="NCBI Taxonomy" id="272621"/>
    <lineage>
        <taxon>Bacteria</taxon>
        <taxon>Bacillati</taxon>
        <taxon>Bacillota</taxon>
        <taxon>Bacilli</taxon>
        <taxon>Lactobacillales</taxon>
        <taxon>Lactobacillaceae</taxon>
        <taxon>Lactobacillus</taxon>
    </lineage>
</organism>
<keyword evidence="2" id="KW-0808">Transferase</keyword>
<name>Q5FMJ5_LACAC</name>
<dbReference type="GeneID" id="93290713"/>
<keyword evidence="2" id="KW-0548">Nucleotidyltransferase</keyword>
<dbReference type="PROSITE" id="PS51257">
    <property type="entry name" value="PROKAR_LIPOPROTEIN"/>
    <property type="match status" value="1"/>
</dbReference>
<dbReference type="HOGENOM" id="CLU_1052864_0_0_9"/>
<accession>Q5FMJ5</accession>
<reference evidence="2 3" key="1">
    <citation type="journal article" date="2005" name="Proc. Natl. Acad. Sci. U.S.A.">
        <title>Complete genome sequence of the probiotic lactic acid bacterium Lactobacillus acidophilus NCFM.</title>
        <authorList>
            <person name="Altermann E."/>
            <person name="Russell W.M."/>
            <person name="Azcarate-Peril M.A."/>
            <person name="Barrangou R."/>
            <person name="Buck B.L."/>
            <person name="McAuliffe O."/>
            <person name="Souther N."/>
            <person name="Dobson A."/>
            <person name="Duong T."/>
            <person name="Callanan M."/>
            <person name="Lick S."/>
            <person name="Hamrick A."/>
            <person name="Cano R."/>
            <person name="Klaenhammer T.R."/>
        </authorList>
    </citation>
    <scope>NUCLEOTIDE SEQUENCE [LARGE SCALE GENOMIC DNA]</scope>
    <source>
        <strain evidence="3">ATCC 700396 / NCK56 / N2 / NCFM</strain>
    </source>
</reference>
<feature type="signal peptide" evidence="1">
    <location>
        <begin position="1"/>
        <end position="28"/>
    </location>
</feature>
<keyword evidence="1" id="KW-0732">Signal</keyword>
<proteinExistence type="predicted"/>
<evidence type="ECO:0000256" key="1">
    <source>
        <dbReference type="SAM" id="SignalP"/>
    </source>
</evidence>
<evidence type="ECO:0000313" key="3">
    <source>
        <dbReference type="Proteomes" id="UP000006381"/>
    </source>
</evidence>
<dbReference type="eggNOG" id="ENOG50309MJ">
    <property type="taxonomic scope" value="Bacteria"/>
</dbReference>
<dbReference type="PATRIC" id="fig|272621.13.peg.174"/>
<feature type="chain" id="PRO_5004256270" evidence="1">
    <location>
        <begin position="29"/>
        <end position="264"/>
    </location>
</feature>